<dbReference type="InterPro" id="IPR000326">
    <property type="entry name" value="PAP2/HPO"/>
</dbReference>
<protein>
    <submittedName>
        <fullName evidence="2">Phosphatidic acid phosphatase</fullName>
    </submittedName>
</protein>
<dbReference type="Pfam" id="PF01569">
    <property type="entry name" value="PAP2"/>
    <property type="match status" value="1"/>
</dbReference>
<evidence type="ECO:0000313" key="2">
    <source>
        <dbReference type="EMBL" id="MDV3666180.1"/>
    </source>
</evidence>
<comment type="caution">
    <text evidence="2">The sequence shown here is derived from an EMBL/GenBank/DDBJ whole genome shotgun (WGS) entry which is preliminary data.</text>
</comment>
<dbReference type="CDD" id="cd03394">
    <property type="entry name" value="PAP2_like_5"/>
    <property type="match status" value="1"/>
</dbReference>
<dbReference type="SUPFAM" id="SSF48317">
    <property type="entry name" value="Acid phosphatase/Vanadium-dependent haloperoxidase"/>
    <property type="match status" value="1"/>
</dbReference>
<dbReference type="EMBL" id="NWGY01000020">
    <property type="protein sequence ID" value="MDV3666180.1"/>
    <property type="molecule type" value="Genomic_DNA"/>
</dbReference>
<sequence>MASNYTLDIYYYYYMRKLYLLAGIALFTVSKAQTDTIKRDTVIPAKSLISYTPTSLESKPKFFQKEWVKKSIAPSILFVASAATWGQKEQIRENRNRYLPNFKVPYDDYLQYTPALAVYGLKLAGVKGRNNIGRATLSYATSLAIMAILVNSIKYTAKVERPDGSKRNSFPSGHAAMAFTNAAFLDKEYGLVNPAYSIAGYSAATFTGLGRALNNRHWLPDILAGAGIGILSTELGYFFIDKIFKNKGDNMGLLSRIEGNENPSFLALKSGATISMSNFLKESGLSDRKTVGFEAGLEGAYFFNKNWGVGADLNISTFPVRALHLKTEDPDLETLDVKTESLGFLNAMIGPYFAYDLTDKWQVMLKATAGYSKAANGKVFLKDDDPAATQQYYRIATYRPSKSLMMGSGISLTYKITPQLGITAYNDFRFTNSKIKYHFSDILENDDNLNHDFDVSSHEQISYMTLGLKLTAYF</sequence>
<name>A0AAE4P2A4_9FLAO</name>
<reference evidence="2" key="1">
    <citation type="submission" date="2023-02" db="EMBL/GenBank/DDBJ databases">
        <title>Elizabethkingia anophelis draft genomes.</title>
        <authorList>
            <person name="Nicholson A.C."/>
            <person name="Whitney A.M."/>
            <person name="Humrighouse B.W."/>
            <person name="Villarma A."/>
            <person name="Bell M."/>
            <person name="Mcquiston J."/>
        </authorList>
    </citation>
    <scope>NUCLEOTIDE SEQUENCE</scope>
    <source>
        <strain evidence="2">B4955</strain>
    </source>
</reference>
<dbReference type="AlphaFoldDB" id="A0AAE4P2A4"/>
<feature type="domain" description="Phosphatidic acid phosphatase type 2/haloperoxidase" evidence="1">
    <location>
        <begin position="137"/>
        <end position="237"/>
    </location>
</feature>
<dbReference type="PANTHER" id="PTHR14969:SF13">
    <property type="entry name" value="AT30094P"/>
    <property type="match status" value="1"/>
</dbReference>
<dbReference type="PANTHER" id="PTHR14969">
    <property type="entry name" value="SPHINGOSINE-1-PHOSPHATE PHOSPHOHYDROLASE"/>
    <property type="match status" value="1"/>
</dbReference>
<evidence type="ECO:0000313" key="3">
    <source>
        <dbReference type="Proteomes" id="UP001189000"/>
    </source>
</evidence>
<dbReference type="Proteomes" id="UP001189000">
    <property type="component" value="Unassembled WGS sequence"/>
</dbReference>
<proteinExistence type="predicted"/>
<gene>
    <name evidence="2" type="ORF">CMU51_19180</name>
</gene>
<organism evidence="2 3">
    <name type="scientific">Elizabethkingia anophelis</name>
    <dbReference type="NCBI Taxonomy" id="1117645"/>
    <lineage>
        <taxon>Bacteria</taxon>
        <taxon>Pseudomonadati</taxon>
        <taxon>Bacteroidota</taxon>
        <taxon>Flavobacteriia</taxon>
        <taxon>Flavobacteriales</taxon>
        <taxon>Weeksellaceae</taxon>
        <taxon>Elizabethkingia</taxon>
    </lineage>
</organism>
<accession>A0AAE4P2A4</accession>
<evidence type="ECO:0000259" key="1">
    <source>
        <dbReference type="SMART" id="SM00014"/>
    </source>
</evidence>
<dbReference type="SMART" id="SM00014">
    <property type="entry name" value="acidPPc"/>
    <property type="match status" value="1"/>
</dbReference>
<dbReference type="Gene3D" id="1.20.144.10">
    <property type="entry name" value="Phosphatidic acid phosphatase type 2/haloperoxidase"/>
    <property type="match status" value="1"/>
</dbReference>
<dbReference type="InterPro" id="IPR036938">
    <property type="entry name" value="PAP2/HPO_sf"/>
</dbReference>